<evidence type="ECO:0000313" key="3">
    <source>
        <dbReference type="Proteomes" id="UP001205185"/>
    </source>
</evidence>
<accession>A0ABT1IE01</accession>
<dbReference type="PROSITE" id="PS50943">
    <property type="entry name" value="HTH_CROC1"/>
    <property type="match status" value="1"/>
</dbReference>
<organism evidence="2 3">
    <name type="scientific">Actinokineospora diospyrosa</name>
    <dbReference type="NCBI Taxonomy" id="103728"/>
    <lineage>
        <taxon>Bacteria</taxon>
        <taxon>Bacillati</taxon>
        <taxon>Actinomycetota</taxon>
        <taxon>Actinomycetes</taxon>
        <taxon>Pseudonocardiales</taxon>
        <taxon>Pseudonocardiaceae</taxon>
        <taxon>Actinokineospora</taxon>
    </lineage>
</organism>
<reference evidence="2 3" key="1">
    <citation type="submission" date="2022-06" db="EMBL/GenBank/DDBJ databases">
        <title>Genomic Encyclopedia of Archaeal and Bacterial Type Strains, Phase II (KMG-II): from individual species to whole genera.</title>
        <authorList>
            <person name="Goeker M."/>
        </authorList>
    </citation>
    <scope>NUCLEOTIDE SEQUENCE [LARGE SCALE GENOMIC DNA]</scope>
    <source>
        <strain evidence="2 3">DSM 44255</strain>
    </source>
</reference>
<dbReference type="EMBL" id="JAMTCO010000008">
    <property type="protein sequence ID" value="MCP2270872.1"/>
    <property type="molecule type" value="Genomic_DNA"/>
</dbReference>
<protein>
    <recommendedName>
        <fullName evidence="1">HTH cro/C1-type domain-containing protein</fullName>
    </recommendedName>
</protein>
<sequence length="135" mass="15570">MPNNWQAVAEVISDRMYELRLTQVQLAKRSGLSQAIIREIQYNITERHRRPKTLKALSEALELPTLYLTEVLAKGPIPRIELQQEPEDPIAERLDALEQLLATLVLRLDNVLLQRPTHPIHRSVVGHQRPRTFAD</sequence>
<evidence type="ECO:0000259" key="1">
    <source>
        <dbReference type="PROSITE" id="PS50943"/>
    </source>
</evidence>
<gene>
    <name evidence="2" type="ORF">LV75_003384</name>
</gene>
<dbReference type="Gene3D" id="1.10.260.40">
    <property type="entry name" value="lambda repressor-like DNA-binding domains"/>
    <property type="match status" value="1"/>
</dbReference>
<keyword evidence="3" id="KW-1185">Reference proteome</keyword>
<dbReference type="InterPro" id="IPR001387">
    <property type="entry name" value="Cro/C1-type_HTH"/>
</dbReference>
<dbReference type="Proteomes" id="UP001205185">
    <property type="component" value="Unassembled WGS sequence"/>
</dbReference>
<evidence type="ECO:0000313" key="2">
    <source>
        <dbReference type="EMBL" id="MCP2270872.1"/>
    </source>
</evidence>
<feature type="domain" description="HTH cro/C1-type" evidence="1">
    <location>
        <begin position="18"/>
        <end position="68"/>
    </location>
</feature>
<dbReference type="SUPFAM" id="SSF47413">
    <property type="entry name" value="lambda repressor-like DNA-binding domains"/>
    <property type="match status" value="1"/>
</dbReference>
<name>A0ABT1IE01_9PSEU</name>
<dbReference type="CDD" id="cd00093">
    <property type="entry name" value="HTH_XRE"/>
    <property type="match status" value="1"/>
</dbReference>
<comment type="caution">
    <text evidence="2">The sequence shown here is derived from an EMBL/GenBank/DDBJ whole genome shotgun (WGS) entry which is preliminary data.</text>
</comment>
<dbReference type="InterPro" id="IPR010982">
    <property type="entry name" value="Lambda_DNA-bd_dom_sf"/>
</dbReference>
<proteinExistence type="predicted"/>